<keyword evidence="1" id="KW-0812">Transmembrane</keyword>
<gene>
    <name evidence="2" type="ORF">UFOVP1361_25</name>
</gene>
<keyword evidence="1" id="KW-1133">Transmembrane helix</keyword>
<evidence type="ECO:0000313" key="2">
    <source>
        <dbReference type="EMBL" id="CAB4202016.1"/>
    </source>
</evidence>
<accession>A0A6J5S2U2</accession>
<keyword evidence="1" id="KW-0472">Membrane</keyword>
<evidence type="ECO:0000256" key="1">
    <source>
        <dbReference type="SAM" id="Phobius"/>
    </source>
</evidence>
<reference evidence="2" key="1">
    <citation type="submission" date="2020-05" db="EMBL/GenBank/DDBJ databases">
        <authorList>
            <person name="Chiriac C."/>
            <person name="Salcher M."/>
            <person name="Ghai R."/>
            <person name="Kavagutti S V."/>
        </authorList>
    </citation>
    <scope>NUCLEOTIDE SEQUENCE</scope>
</reference>
<dbReference type="EMBL" id="LR797308">
    <property type="protein sequence ID" value="CAB4202016.1"/>
    <property type="molecule type" value="Genomic_DNA"/>
</dbReference>
<protein>
    <submittedName>
        <fullName evidence="2">Uncharacterized protein</fullName>
    </submittedName>
</protein>
<organism evidence="2">
    <name type="scientific">uncultured Caudovirales phage</name>
    <dbReference type="NCBI Taxonomy" id="2100421"/>
    <lineage>
        <taxon>Viruses</taxon>
        <taxon>Duplodnaviria</taxon>
        <taxon>Heunggongvirae</taxon>
        <taxon>Uroviricota</taxon>
        <taxon>Caudoviricetes</taxon>
        <taxon>Peduoviridae</taxon>
        <taxon>Maltschvirus</taxon>
        <taxon>Maltschvirus maltsch</taxon>
    </lineage>
</organism>
<name>A0A6J5S2U2_9CAUD</name>
<sequence length="210" mass="24200">MVSKIVHNFFYLPFFIIKTIIEQLSKFVGEDFLIPARIIFCPETLCAKESRFLFRLFYRSACIAVWIMSLFIISFSLSPASLLFISSLPVEAPFLFLGLKENAVLFFLFSLAYSLSYHAIQYFYPDKRKIKAVTLRSYGSNASCDGVVENSAKRSLYARFDKMFLSKAEREADDFQGSHFFDNEYKLEQPGLDRREDKIKNAVDGASFVL</sequence>
<feature type="transmembrane region" description="Helical" evidence="1">
    <location>
        <begin position="105"/>
        <end position="124"/>
    </location>
</feature>
<proteinExistence type="predicted"/>
<feature type="transmembrane region" description="Helical" evidence="1">
    <location>
        <begin position="61"/>
        <end position="85"/>
    </location>
</feature>